<dbReference type="RefSeq" id="WP_272109950.1">
    <property type="nucleotide sequence ID" value="NZ_JAQMTI010000108.1"/>
</dbReference>
<dbReference type="PRINTS" id="PR00320">
    <property type="entry name" value="GPROTEINBRPT"/>
</dbReference>
<feature type="repeat" description="WD" evidence="3">
    <location>
        <begin position="261"/>
        <end position="302"/>
    </location>
</feature>
<dbReference type="InterPro" id="IPR036322">
    <property type="entry name" value="WD40_repeat_dom_sf"/>
</dbReference>
<dbReference type="PROSITE" id="PS50082">
    <property type="entry name" value="WD_REPEATS_2"/>
    <property type="match status" value="4"/>
</dbReference>
<dbReference type="InterPro" id="IPR019775">
    <property type="entry name" value="WD40_repeat_CS"/>
</dbReference>
<dbReference type="Proteomes" id="UP001211711">
    <property type="component" value="Unassembled WGS sequence"/>
</dbReference>
<dbReference type="Pfam" id="PF25172">
    <property type="entry name" value="Beta-prop_WDR3_2nd"/>
    <property type="match status" value="1"/>
</dbReference>
<feature type="repeat" description="WD" evidence="3">
    <location>
        <begin position="219"/>
        <end position="260"/>
    </location>
</feature>
<gene>
    <name evidence="5" type="ORF">PN497_08850</name>
</gene>
<feature type="transmembrane region" description="Helical" evidence="4">
    <location>
        <begin position="126"/>
        <end position="144"/>
    </location>
</feature>
<dbReference type="EMBL" id="JAQMTI010000108">
    <property type="protein sequence ID" value="MDB9441465.1"/>
    <property type="molecule type" value="Genomic_DNA"/>
</dbReference>
<dbReference type="SMART" id="SM00320">
    <property type="entry name" value="WD40"/>
    <property type="match status" value="7"/>
</dbReference>
<keyword evidence="1 3" id="KW-0853">WD repeat</keyword>
<organism evidence="5 6">
    <name type="scientific">Sphaerospermopsis kisseleviana CS-549</name>
    <dbReference type="NCBI Taxonomy" id="3021783"/>
    <lineage>
        <taxon>Bacteria</taxon>
        <taxon>Bacillati</taxon>
        <taxon>Cyanobacteriota</taxon>
        <taxon>Cyanophyceae</taxon>
        <taxon>Nostocales</taxon>
        <taxon>Aphanizomenonaceae</taxon>
        <taxon>Sphaerospermopsis</taxon>
        <taxon>Sphaerospermopsis kisseleviana</taxon>
    </lineage>
</organism>
<accession>A0ABT4ZQZ1</accession>
<evidence type="ECO:0000313" key="6">
    <source>
        <dbReference type="Proteomes" id="UP001211711"/>
    </source>
</evidence>
<dbReference type="InterPro" id="IPR015943">
    <property type="entry name" value="WD40/YVTN_repeat-like_dom_sf"/>
</dbReference>
<protein>
    <submittedName>
        <fullName evidence="5">WD40 repeat domain-containing protein</fullName>
    </submittedName>
</protein>
<dbReference type="CDD" id="cd00200">
    <property type="entry name" value="WD40"/>
    <property type="match status" value="1"/>
</dbReference>
<name>A0ABT4ZQZ1_9CYAN</name>
<comment type="caution">
    <text evidence="5">The sequence shown here is derived from an EMBL/GenBank/DDBJ whole genome shotgun (WGS) entry which is preliminary data.</text>
</comment>
<dbReference type="PANTHER" id="PTHR19848:SF8">
    <property type="entry name" value="F-BOX AND WD REPEAT DOMAIN CONTAINING 7"/>
    <property type="match status" value="1"/>
</dbReference>
<feature type="transmembrane region" description="Helical" evidence="4">
    <location>
        <begin position="101"/>
        <end position="119"/>
    </location>
</feature>
<dbReference type="Gene3D" id="2.130.10.10">
    <property type="entry name" value="YVTN repeat-like/Quinoprotein amine dehydrogenase"/>
    <property type="match status" value="2"/>
</dbReference>
<sequence length="463" mass="51225">MKASAGIIKMLIFMGFLLFSLVFEVFVFVIILPIIQRITSKEIPSDDLTILSLILLIPSLWIYIQIVLLTRGEIEQIQYNISNLFPSNAIELSLQYNTPLLIFYIFLLLIVSIFLYSKVKYFRKNLITKLLFILIVSYNLYNVPFNIIDIHNKKDASLSNLPNPSPQRKKITTATLVKNLNSGRGWYYGLDITSDGKTLVSGNEGGIEILNLQTGEPKFTLTKHSVLSVAISPDSKTFVSGGQDKTINIWNLQTGKLKSTLVGHDSKVWSVAITPDGKTLISGSADDTIKIWDLQTGKLKFTLPAHLRIVRSLLISPDGKTLVTGGVDIIKIWNLQTGKLKATLTGHSNTIFSLAISLDGKTLVSGSCDGTIKIWNLQTGELKSTLSGHQNCTWSVAISPNGKTLFSIGDDSYIKIWNFQTGELESNLYTHPSAVFSLSISPDGNTLVSGDYGNISIWRLFSQ</sequence>
<keyword evidence="4" id="KW-0812">Transmembrane</keyword>
<feature type="transmembrane region" description="Helical" evidence="4">
    <location>
        <begin position="12"/>
        <end position="35"/>
    </location>
</feature>
<dbReference type="SUPFAM" id="SSF50978">
    <property type="entry name" value="WD40 repeat-like"/>
    <property type="match status" value="1"/>
</dbReference>
<keyword evidence="4" id="KW-1133">Transmembrane helix</keyword>
<dbReference type="InterPro" id="IPR020472">
    <property type="entry name" value="WD40_PAC1"/>
</dbReference>
<proteinExistence type="predicted"/>
<evidence type="ECO:0000256" key="3">
    <source>
        <dbReference type="PROSITE-ProRule" id="PRU00221"/>
    </source>
</evidence>
<evidence type="ECO:0000256" key="2">
    <source>
        <dbReference type="ARBA" id="ARBA00022737"/>
    </source>
</evidence>
<evidence type="ECO:0000256" key="4">
    <source>
        <dbReference type="SAM" id="Phobius"/>
    </source>
</evidence>
<dbReference type="PROSITE" id="PS50294">
    <property type="entry name" value="WD_REPEATS_REGION"/>
    <property type="match status" value="4"/>
</dbReference>
<evidence type="ECO:0000313" key="5">
    <source>
        <dbReference type="EMBL" id="MDB9441465.1"/>
    </source>
</evidence>
<keyword evidence="4" id="KW-0472">Membrane</keyword>
<dbReference type="PROSITE" id="PS00678">
    <property type="entry name" value="WD_REPEATS_1"/>
    <property type="match status" value="3"/>
</dbReference>
<keyword evidence="2" id="KW-0677">Repeat</keyword>
<dbReference type="InterPro" id="IPR001680">
    <property type="entry name" value="WD40_rpt"/>
</dbReference>
<reference evidence="5 6" key="1">
    <citation type="submission" date="2023-01" db="EMBL/GenBank/DDBJ databases">
        <title>Genomes from the Australian National Cyanobacteria Reference Collection.</title>
        <authorList>
            <person name="Willis A."/>
            <person name="Lee E.M.F."/>
        </authorList>
    </citation>
    <scope>NUCLEOTIDE SEQUENCE [LARGE SCALE GENOMIC DNA]</scope>
    <source>
        <strain evidence="5 6">CS-549</strain>
    </source>
</reference>
<evidence type="ECO:0000256" key="1">
    <source>
        <dbReference type="ARBA" id="ARBA00022574"/>
    </source>
</evidence>
<dbReference type="PANTHER" id="PTHR19848">
    <property type="entry name" value="WD40 REPEAT PROTEIN"/>
    <property type="match status" value="1"/>
</dbReference>
<feature type="repeat" description="WD" evidence="3">
    <location>
        <begin position="386"/>
        <end position="427"/>
    </location>
</feature>
<feature type="transmembrane region" description="Helical" evidence="4">
    <location>
        <begin position="47"/>
        <end position="64"/>
    </location>
</feature>
<keyword evidence="6" id="KW-1185">Reference proteome</keyword>
<feature type="repeat" description="WD" evidence="3">
    <location>
        <begin position="344"/>
        <end position="385"/>
    </location>
</feature>